<evidence type="ECO:0000313" key="3">
    <source>
        <dbReference type="EMBL" id="QJH94218.1"/>
    </source>
</evidence>
<protein>
    <submittedName>
        <fullName evidence="2">Putative transcriptional repressor</fullName>
    </submittedName>
</protein>
<dbReference type="EMBL" id="MT143977">
    <property type="protein sequence ID" value="QJA44502.1"/>
    <property type="molecule type" value="Genomic_DNA"/>
</dbReference>
<dbReference type="Pfam" id="PF01726">
    <property type="entry name" value="LexA_DNA_bind"/>
    <property type="match status" value="1"/>
</dbReference>
<evidence type="ECO:0000313" key="2">
    <source>
        <dbReference type="EMBL" id="QJA44502.1"/>
    </source>
</evidence>
<organism evidence="2">
    <name type="scientific">viral metagenome</name>
    <dbReference type="NCBI Taxonomy" id="1070528"/>
    <lineage>
        <taxon>unclassified sequences</taxon>
        <taxon>metagenomes</taxon>
        <taxon>organismal metagenomes</taxon>
    </lineage>
</organism>
<accession>A0A6H1ZAL3</accession>
<dbReference type="GO" id="GO:0006508">
    <property type="term" value="P:proteolysis"/>
    <property type="evidence" value="ECO:0007669"/>
    <property type="project" value="InterPro"/>
</dbReference>
<dbReference type="SUPFAM" id="SSF46785">
    <property type="entry name" value="Winged helix' DNA-binding domain"/>
    <property type="match status" value="1"/>
</dbReference>
<dbReference type="InterPro" id="IPR036390">
    <property type="entry name" value="WH_DNA-bd_sf"/>
</dbReference>
<dbReference type="InterPro" id="IPR006199">
    <property type="entry name" value="LexA_DNA-bd_dom"/>
</dbReference>
<dbReference type="Gene3D" id="1.10.10.10">
    <property type="entry name" value="Winged helix-like DNA-binding domain superfamily/Winged helix DNA-binding domain"/>
    <property type="match status" value="1"/>
</dbReference>
<evidence type="ECO:0000259" key="1">
    <source>
        <dbReference type="Pfam" id="PF01726"/>
    </source>
</evidence>
<reference evidence="2" key="1">
    <citation type="submission" date="2020-03" db="EMBL/GenBank/DDBJ databases">
        <title>The deep terrestrial virosphere.</title>
        <authorList>
            <person name="Holmfeldt K."/>
            <person name="Nilsson E."/>
            <person name="Simone D."/>
            <person name="Lopez-Fernandez M."/>
            <person name="Wu X."/>
            <person name="de Brujin I."/>
            <person name="Lundin D."/>
            <person name="Andersson A."/>
            <person name="Bertilsson S."/>
            <person name="Dopson M."/>
        </authorList>
    </citation>
    <scope>NUCLEOTIDE SEQUENCE</scope>
    <source>
        <strain evidence="2">TM448A00111</strain>
        <strain evidence="3">TM448B00196</strain>
    </source>
</reference>
<sequence length="76" mass="9102">MTHLDYEELLLPIERYWLEKGYPPTRRVLLGLWGVKSLASVTYRLFRMAERGLVRIDNGRVIPVKLLNKIWYLLEE</sequence>
<proteinExistence type="predicted"/>
<gene>
    <name evidence="2" type="ORF">TM448A00111_0005</name>
    <name evidence="3" type="ORF">TM448B00196_0005</name>
</gene>
<dbReference type="EMBL" id="MT144598">
    <property type="protein sequence ID" value="QJH94218.1"/>
    <property type="molecule type" value="Genomic_DNA"/>
</dbReference>
<name>A0A6H1ZAL3_9ZZZZ</name>
<feature type="domain" description="LexA repressor DNA-binding" evidence="1">
    <location>
        <begin position="8"/>
        <end position="60"/>
    </location>
</feature>
<dbReference type="AlphaFoldDB" id="A0A6H1ZAL3"/>
<dbReference type="InterPro" id="IPR036388">
    <property type="entry name" value="WH-like_DNA-bd_sf"/>
</dbReference>
<dbReference type="GO" id="GO:0004252">
    <property type="term" value="F:serine-type endopeptidase activity"/>
    <property type="evidence" value="ECO:0007669"/>
    <property type="project" value="InterPro"/>
</dbReference>